<evidence type="ECO:0000313" key="2">
    <source>
        <dbReference type="Proteomes" id="UP000249396"/>
    </source>
</evidence>
<evidence type="ECO:0000313" key="1">
    <source>
        <dbReference type="EMBL" id="PZN85796.1"/>
    </source>
</evidence>
<dbReference type="Proteomes" id="UP000249396">
    <property type="component" value="Unassembled WGS sequence"/>
</dbReference>
<feature type="non-terminal residue" evidence="1">
    <location>
        <position position="1"/>
    </location>
</feature>
<comment type="caution">
    <text evidence="1">The sequence shown here is derived from an EMBL/GenBank/DDBJ whole genome shotgun (WGS) entry which is preliminary data.</text>
</comment>
<dbReference type="EMBL" id="QJPH01000107">
    <property type="protein sequence ID" value="PZN85796.1"/>
    <property type="molecule type" value="Genomic_DNA"/>
</dbReference>
<gene>
    <name evidence="1" type="ORF">DM484_01295</name>
</gene>
<name>A0A2W4RU59_9GAMM</name>
<accession>A0A2W4RU59</accession>
<protein>
    <submittedName>
        <fullName evidence="1">Uncharacterized protein</fullName>
    </submittedName>
</protein>
<sequence length="405" mass="47265">LDVDDAIGRTPLYWLKYGATSNTPDDILNGIEKIEYLRQHHIEDWNVPDLNPNRLKFLAQLGQQSTNQSLQRSAPERRYPILVAFLLRTYEEIIDELIELFDRCLADCYTRAKGDLKRFQLSVAKTTNTKLQIFRDIGKIVLNADISDSDLRAHIYKVIPETEFRQAVDECDGLIRPNDDKSYDFLSKRYGYIREFSPKFLKIMQFQSHQENDPLLKAITILDTLNDGHKRKVSDDAPTEFIQKSWQPYIKDEQGKIIRRYYEIGTLWSLRGALRSGDVWVNHSRRYADPESYLIPKELWPSMRQDACRILGLPESPEQHLKLKQDELEALYRELDEKIGQGDGVTIENNRLSLTRLSAEDLPQSVTALQQTITQRLPRVDLDDLLIEVDQWTRFRDDFSHASKH</sequence>
<dbReference type="AlphaFoldDB" id="A0A2W4RU59"/>
<reference evidence="1 2" key="1">
    <citation type="journal article" date="2018" name="Aquat. Microb. Ecol.">
        <title>Gammaproteobacterial methanotrophs dominate.</title>
        <authorList>
            <person name="Rissanen A.J."/>
            <person name="Saarenheimo J."/>
            <person name="Tiirola M."/>
            <person name="Peura S."/>
            <person name="Aalto S.L."/>
            <person name="Karvinen A."/>
            <person name="Nykanen H."/>
        </authorList>
    </citation>
    <scope>NUCLEOTIDE SEQUENCE [LARGE SCALE GENOMIC DNA]</scope>
    <source>
        <strain evidence="1">AMbin10</strain>
    </source>
</reference>
<organism evidence="1 2">
    <name type="scientific">Candidatus Methylumidiphilus alinenensis</name>
    <dbReference type="NCBI Taxonomy" id="2202197"/>
    <lineage>
        <taxon>Bacteria</taxon>
        <taxon>Pseudomonadati</taxon>
        <taxon>Pseudomonadota</taxon>
        <taxon>Gammaproteobacteria</taxon>
        <taxon>Methylococcales</taxon>
        <taxon>Candidatus Methylumidiphilus</taxon>
    </lineage>
</organism>
<proteinExistence type="predicted"/>